<dbReference type="InterPro" id="IPR008439">
    <property type="entry name" value="Campylo_MOMP"/>
</dbReference>
<gene>
    <name evidence="2" type="ORF">BCM31_02510</name>
</gene>
<evidence type="ECO:0000313" key="2">
    <source>
        <dbReference type="EMBL" id="PKT80852.1"/>
    </source>
</evidence>
<dbReference type="EMBL" id="MBPK01000040">
    <property type="protein sequence ID" value="PKT80852.1"/>
    <property type="molecule type" value="Genomic_DNA"/>
</dbReference>
<dbReference type="OrthoDB" id="5314481at2"/>
<feature type="signal peptide" evidence="1">
    <location>
        <begin position="1"/>
        <end position="23"/>
    </location>
</feature>
<evidence type="ECO:0000313" key="3">
    <source>
        <dbReference type="Proteomes" id="UP000233350"/>
    </source>
</evidence>
<keyword evidence="3" id="KW-1185">Reference proteome</keyword>
<organism evidence="2 3">
    <name type="scientific">Helicobacter winghamensis</name>
    <dbReference type="NCBI Taxonomy" id="157268"/>
    <lineage>
        <taxon>Bacteria</taxon>
        <taxon>Pseudomonadati</taxon>
        <taxon>Campylobacterota</taxon>
        <taxon>Epsilonproteobacteria</taxon>
        <taxon>Campylobacterales</taxon>
        <taxon>Helicobacteraceae</taxon>
        <taxon>Helicobacter</taxon>
    </lineage>
</organism>
<dbReference type="Proteomes" id="UP000233350">
    <property type="component" value="Unassembled WGS sequence"/>
</dbReference>
<accession>A0A2N3PIU1</accession>
<dbReference type="InterPro" id="IPR023614">
    <property type="entry name" value="Porin_dom_sf"/>
</dbReference>
<protein>
    <recommendedName>
        <fullName evidence="4">Major outer membrane protein</fullName>
    </recommendedName>
</protein>
<evidence type="ECO:0000256" key="1">
    <source>
        <dbReference type="SAM" id="SignalP"/>
    </source>
</evidence>
<keyword evidence="1" id="KW-0732">Signal</keyword>
<dbReference type="Pfam" id="PF05538">
    <property type="entry name" value="Campylo_MOMP"/>
    <property type="match status" value="1"/>
</dbReference>
<sequence>MNFLKLSLAASVALGAFSTASFAQPLEEAIKGVDVSGYLRYRYNDDRYDNGNDDVSGSNATHRWRAQADFKTPVVNSVAMNLGIMYNNENQNVNHGNGKDFGTGTITPGFGDGLGAGKDGDFGVSTFYATITPDVTATTVMIGKQRLATPITDAGDDRATGILALNNDITGLTLVGGAFDSWSLDDMYAGYNGDETSVDKPLYTLAAIYNTDTSFGNIGAQAWGFYVQDLVDASGFLELSWKGSLLNAKLQYALAKLANHEEIINRGAAEANDLLSFQIGADFTNDFNIPLEAKLGYITNFQDGTAVMFDDEGALAKAGKLWWQNRTTGITFGLGKIIGGGFDTSTFANEAEINVFYGALSYGFIENRLRVGLEGVYGESELTAHQGGAQVSKVEFTEITPTISWQHNKNLNISAFYAMLNTEDKTNGVKSPDQDRNRARVEVKYSF</sequence>
<proteinExistence type="predicted"/>
<dbReference type="STRING" id="556267.HWAG_00092"/>
<comment type="caution">
    <text evidence="2">The sequence shown here is derived from an EMBL/GenBank/DDBJ whole genome shotgun (WGS) entry which is preliminary data.</text>
</comment>
<feature type="chain" id="PRO_5014749179" description="Major outer membrane protein" evidence="1">
    <location>
        <begin position="24"/>
        <end position="447"/>
    </location>
</feature>
<dbReference type="RefSeq" id="WP_101313160.1">
    <property type="nucleotide sequence ID" value="NZ_MBPJ01000040.1"/>
</dbReference>
<dbReference type="AlphaFoldDB" id="A0A2N3PIU1"/>
<name>A0A2N3PIU1_9HELI</name>
<evidence type="ECO:0008006" key="4">
    <source>
        <dbReference type="Google" id="ProtNLM"/>
    </source>
</evidence>
<reference evidence="2 3" key="1">
    <citation type="submission" date="2016-07" db="EMBL/GenBank/DDBJ databases">
        <title>Detection of Helicobacter winghamensis from caecal content of red fox (Vulpes vulpes).</title>
        <authorList>
            <person name="Zanoni R.G."/>
            <person name="Florio D."/>
            <person name="Caffara M."/>
            <person name="Renzi M."/>
            <person name="Parisi A."/>
            <person name="Pasquali F."/>
            <person name="Manfreda G."/>
        </authorList>
    </citation>
    <scope>NUCLEOTIDE SEQUENCE [LARGE SCALE GENOMIC DNA]</scope>
    <source>
        <strain evidence="2 3">295_13</strain>
    </source>
</reference>
<dbReference type="Gene3D" id="2.40.160.10">
    <property type="entry name" value="Porin"/>
    <property type="match status" value="1"/>
</dbReference>
<dbReference type="SUPFAM" id="SSF56935">
    <property type="entry name" value="Porins"/>
    <property type="match status" value="1"/>
</dbReference>